<protein>
    <recommendedName>
        <fullName evidence="1">N-acetyltransferase domain-containing protein</fullName>
    </recommendedName>
</protein>
<name>A0A8J3G587_9BACT</name>
<dbReference type="CDD" id="cd04301">
    <property type="entry name" value="NAT_SF"/>
    <property type="match status" value="1"/>
</dbReference>
<dbReference type="AlphaFoldDB" id="A0A8J3G587"/>
<dbReference type="Proteomes" id="UP000642809">
    <property type="component" value="Unassembled WGS sequence"/>
</dbReference>
<dbReference type="RefSeq" id="WP_189580971.1">
    <property type="nucleotide sequence ID" value="NZ_BMYF01000009.1"/>
</dbReference>
<dbReference type="SUPFAM" id="SSF55729">
    <property type="entry name" value="Acyl-CoA N-acyltransferases (Nat)"/>
    <property type="match status" value="1"/>
</dbReference>
<gene>
    <name evidence="2" type="ORF">GCM10008106_17880</name>
</gene>
<dbReference type="InterPro" id="IPR050276">
    <property type="entry name" value="MshD_Acetyltransferase"/>
</dbReference>
<dbReference type="Pfam" id="PF00583">
    <property type="entry name" value="Acetyltransf_1"/>
    <property type="match status" value="1"/>
</dbReference>
<evidence type="ECO:0000259" key="1">
    <source>
        <dbReference type="PROSITE" id="PS51186"/>
    </source>
</evidence>
<dbReference type="Gene3D" id="3.40.630.30">
    <property type="match status" value="1"/>
</dbReference>
<dbReference type="PANTHER" id="PTHR43617:SF34">
    <property type="entry name" value="PUTATIVE-RELATED"/>
    <property type="match status" value="1"/>
</dbReference>
<proteinExistence type="predicted"/>
<organism evidence="2 3">
    <name type="scientific">Mongoliitalea lutea</name>
    <dbReference type="NCBI Taxonomy" id="849756"/>
    <lineage>
        <taxon>Bacteria</taxon>
        <taxon>Pseudomonadati</taxon>
        <taxon>Bacteroidota</taxon>
        <taxon>Cytophagia</taxon>
        <taxon>Cytophagales</taxon>
        <taxon>Cyclobacteriaceae</taxon>
        <taxon>Mongoliitalea</taxon>
    </lineage>
</organism>
<dbReference type="InterPro" id="IPR016181">
    <property type="entry name" value="Acyl_CoA_acyltransferase"/>
</dbReference>
<dbReference type="GO" id="GO:0016747">
    <property type="term" value="F:acyltransferase activity, transferring groups other than amino-acyl groups"/>
    <property type="evidence" value="ECO:0007669"/>
    <property type="project" value="InterPro"/>
</dbReference>
<comment type="caution">
    <text evidence="2">The sequence shown here is derived from an EMBL/GenBank/DDBJ whole genome shotgun (WGS) entry which is preliminary data.</text>
</comment>
<feature type="domain" description="N-acetyltransferase" evidence="1">
    <location>
        <begin position="95"/>
        <end position="234"/>
    </location>
</feature>
<dbReference type="PANTHER" id="PTHR43617">
    <property type="entry name" value="L-AMINO ACID N-ACETYLTRANSFERASE"/>
    <property type="match status" value="1"/>
</dbReference>
<reference evidence="2" key="1">
    <citation type="journal article" date="2014" name="Int. J. Syst. Evol. Microbiol.">
        <title>Complete genome sequence of Corynebacterium casei LMG S-19264T (=DSM 44701T), isolated from a smear-ripened cheese.</title>
        <authorList>
            <consortium name="US DOE Joint Genome Institute (JGI-PGF)"/>
            <person name="Walter F."/>
            <person name="Albersmeier A."/>
            <person name="Kalinowski J."/>
            <person name="Ruckert C."/>
        </authorList>
    </citation>
    <scope>NUCLEOTIDE SEQUENCE</scope>
    <source>
        <strain evidence="2">KCTC 23224</strain>
    </source>
</reference>
<evidence type="ECO:0000313" key="2">
    <source>
        <dbReference type="EMBL" id="GHB37024.1"/>
    </source>
</evidence>
<dbReference type="PROSITE" id="PS51186">
    <property type="entry name" value="GNAT"/>
    <property type="match status" value="1"/>
</dbReference>
<dbReference type="InterPro" id="IPR000182">
    <property type="entry name" value="GNAT_dom"/>
</dbReference>
<sequence length="234" mass="27097">MIKYLAWDSDFLSLKVGQLVHGKGVFNSLEINSSYDLLYVFADQKIQFPDPFMKDYSVQLVDEKVTYGKTLTLEQVTSRPNSSIQSVPIDFIPDVHFEELAIQSGVYSRFFIDKKFPKDKFRELYKQWLHRSIGRVFADEVLVYLHKEQIVGFITYKFKSDAYEIGLVAVDHQFRGMGIGSQLLQAVDFFTKSENTPIGIRVVTQASNTSACRLYEKAGFQLTLHQYIYHCWKN</sequence>
<evidence type="ECO:0000313" key="3">
    <source>
        <dbReference type="Proteomes" id="UP000642809"/>
    </source>
</evidence>
<reference evidence="2" key="2">
    <citation type="submission" date="2020-09" db="EMBL/GenBank/DDBJ databases">
        <authorList>
            <person name="Sun Q."/>
            <person name="Kim S."/>
        </authorList>
    </citation>
    <scope>NUCLEOTIDE SEQUENCE</scope>
    <source>
        <strain evidence="2">KCTC 23224</strain>
    </source>
</reference>
<keyword evidence="3" id="KW-1185">Reference proteome</keyword>
<dbReference type="EMBL" id="BMYF01000009">
    <property type="protein sequence ID" value="GHB37024.1"/>
    <property type="molecule type" value="Genomic_DNA"/>
</dbReference>
<accession>A0A8J3G587</accession>